<reference evidence="2 3" key="1">
    <citation type="journal article" date="2014" name="Agronomy (Basel)">
        <title>A Draft Genome Sequence for Ensete ventricosum, the Drought-Tolerant Tree Against Hunger.</title>
        <authorList>
            <person name="Harrison J."/>
            <person name="Moore K.A."/>
            <person name="Paszkiewicz K."/>
            <person name="Jones T."/>
            <person name="Grant M."/>
            <person name="Ambacheew D."/>
            <person name="Muzemil S."/>
            <person name="Studholme D.J."/>
        </authorList>
    </citation>
    <scope>NUCLEOTIDE SEQUENCE [LARGE SCALE GENOMIC DNA]</scope>
</reference>
<dbReference type="AlphaFoldDB" id="A0A426XEU5"/>
<dbReference type="EMBL" id="AMZH03021653">
    <property type="protein sequence ID" value="RRT37992.1"/>
    <property type="molecule type" value="Genomic_DNA"/>
</dbReference>
<evidence type="ECO:0000313" key="2">
    <source>
        <dbReference type="EMBL" id="RRT37992.1"/>
    </source>
</evidence>
<sequence>MRLETVRGPRDKPLTRHAVGSVLEQLTEMGGHGQLYANETGGNRPSAPSKPRDTFLTRSPSTLYKIPPLFFVLPLPLLSLPSSASSSSSGFEHLL</sequence>
<gene>
    <name evidence="2" type="ORF">B296_00053926</name>
</gene>
<evidence type="ECO:0000313" key="3">
    <source>
        <dbReference type="Proteomes" id="UP000287651"/>
    </source>
</evidence>
<dbReference type="Proteomes" id="UP000287651">
    <property type="component" value="Unassembled WGS sequence"/>
</dbReference>
<organism evidence="2 3">
    <name type="scientific">Ensete ventricosum</name>
    <name type="common">Abyssinian banana</name>
    <name type="synonym">Musa ensete</name>
    <dbReference type="NCBI Taxonomy" id="4639"/>
    <lineage>
        <taxon>Eukaryota</taxon>
        <taxon>Viridiplantae</taxon>
        <taxon>Streptophyta</taxon>
        <taxon>Embryophyta</taxon>
        <taxon>Tracheophyta</taxon>
        <taxon>Spermatophyta</taxon>
        <taxon>Magnoliopsida</taxon>
        <taxon>Liliopsida</taxon>
        <taxon>Zingiberales</taxon>
        <taxon>Musaceae</taxon>
        <taxon>Ensete</taxon>
    </lineage>
</organism>
<protein>
    <submittedName>
        <fullName evidence="2">Uncharacterized protein</fullName>
    </submittedName>
</protein>
<proteinExistence type="predicted"/>
<name>A0A426XEU5_ENSVE</name>
<evidence type="ECO:0000256" key="1">
    <source>
        <dbReference type="SAM" id="MobiDB-lite"/>
    </source>
</evidence>
<feature type="region of interest" description="Disordered" evidence="1">
    <location>
        <begin position="31"/>
        <end position="58"/>
    </location>
</feature>
<comment type="caution">
    <text evidence="2">The sequence shown here is derived from an EMBL/GenBank/DDBJ whole genome shotgun (WGS) entry which is preliminary data.</text>
</comment>
<accession>A0A426XEU5</accession>